<evidence type="ECO:0000256" key="2">
    <source>
        <dbReference type="ARBA" id="ARBA00023054"/>
    </source>
</evidence>
<accession>A0AA35VAR4</accession>
<name>A0AA35VAR4_LACSI</name>
<evidence type="ECO:0000313" key="5">
    <source>
        <dbReference type="EMBL" id="CAI9265403.1"/>
    </source>
</evidence>
<dbReference type="InterPro" id="IPR008587">
    <property type="entry name" value="FPP_plant"/>
</dbReference>
<dbReference type="PANTHER" id="PTHR31580:SF45">
    <property type="entry name" value="FILAMENT-LIKE PLANT PROTEIN"/>
    <property type="match status" value="1"/>
</dbReference>
<feature type="region of interest" description="Disordered" evidence="4">
    <location>
        <begin position="505"/>
        <end position="526"/>
    </location>
</feature>
<protein>
    <recommendedName>
        <fullName evidence="7">Filament-like plant protein 7</fullName>
    </recommendedName>
</protein>
<evidence type="ECO:0008006" key="7">
    <source>
        <dbReference type="Google" id="ProtNLM"/>
    </source>
</evidence>
<dbReference type="EMBL" id="OX465086">
    <property type="protein sequence ID" value="CAI9265403.1"/>
    <property type="molecule type" value="Genomic_DNA"/>
</dbReference>
<reference evidence="5" key="1">
    <citation type="submission" date="2023-04" db="EMBL/GenBank/DDBJ databases">
        <authorList>
            <person name="Vijverberg K."/>
            <person name="Xiong W."/>
            <person name="Schranz E."/>
        </authorList>
    </citation>
    <scope>NUCLEOTIDE SEQUENCE</scope>
</reference>
<feature type="coiled-coil region" evidence="3">
    <location>
        <begin position="56"/>
        <end position="133"/>
    </location>
</feature>
<evidence type="ECO:0000313" key="6">
    <source>
        <dbReference type="Proteomes" id="UP001177003"/>
    </source>
</evidence>
<dbReference type="Pfam" id="PF05911">
    <property type="entry name" value="FPP"/>
    <property type="match status" value="3"/>
</dbReference>
<evidence type="ECO:0000256" key="3">
    <source>
        <dbReference type="SAM" id="Coils"/>
    </source>
</evidence>
<dbReference type="SUPFAM" id="SSF90257">
    <property type="entry name" value="Myosin rod fragments"/>
    <property type="match status" value="1"/>
</dbReference>
<keyword evidence="2 3" id="KW-0175">Coiled coil</keyword>
<proteinExistence type="inferred from homology"/>
<dbReference type="AlphaFoldDB" id="A0AA35VAR4"/>
<sequence>MDHKSWPWKKTSTEKTMIPVDRVNVESEDETNLTNTVEPQTTLKLQDENLSAVKGWEKAESEVLALKQELEKATQQREALNECMLQLRFVREEQEKKIHDDLMKTSNEHEKKIAELNKKVSKLELENSQLIYSLSSKEKLINELHSVRAQLDYDLSAVVGQLESTQRENASLSYEIRVLEKELEIRNEEREFNRRTSDVAHKQYLGSVKKIAQLETEAQRLRSLLQKRLPGPADVAKMKNEVDLTRRKSNPFPIASKITFLTEQLCSFEEENRLLKEFLNQKSKSQTAIPATSSDMGSDEKVSMVGSWAPSCNTVNASDIGLMDDFVEMEKLALEDMKKNETLEFNNSGVNKSIQRLIEIIEGVKLCKKDDILSSSSSSSSTSSTSYTVHIFQWKLSEIRDVLEGFLKKCNELLNGKVGMEEFCKELTFSLEWIVNHCFSLQDVSSMKDEIKKHFESEVEGGPTGGQTDKFDFPKDQLPGWPMAASWNVMVGGVDKLKESNTIPNEERITGNDIEKRDLEKEKDEKALPSEKEIMEASEKLAECQETILNLGKQLKALSGSPVEETSEITVSPLPSPKRNSNQRISLLDKMITEDATGALRSQKSKGLDSNLSLNSNIGNVGVMSPRMFVSVDGVKDEKDEEALVNFLSIVTNKKKSGGGGGGILRRLFGRKKSFSSK</sequence>
<organism evidence="5 6">
    <name type="scientific">Lactuca saligna</name>
    <name type="common">Willowleaf lettuce</name>
    <dbReference type="NCBI Taxonomy" id="75948"/>
    <lineage>
        <taxon>Eukaryota</taxon>
        <taxon>Viridiplantae</taxon>
        <taxon>Streptophyta</taxon>
        <taxon>Embryophyta</taxon>
        <taxon>Tracheophyta</taxon>
        <taxon>Spermatophyta</taxon>
        <taxon>Magnoliopsida</taxon>
        <taxon>eudicotyledons</taxon>
        <taxon>Gunneridae</taxon>
        <taxon>Pentapetalae</taxon>
        <taxon>asterids</taxon>
        <taxon>campanulids</taxon>
        <taxon>Asterales</taxon>
        <taxon>Asteraceae</taxon>
        <taxon>Cichorioideae</taxon>
        <taxon>Cichorieae</taxon>
        <taxon>Lactucinae</taxon>
        <taxon>Lactuca</taxon>
    </lineage>
</organism>
<keyword evidence="6" id="KW-1185">Reference proteome</keyword>
<comment type="similarity">
    <text evidence="1">Belongs to the FPP family.</text>
</comment>
<evidence type="ECO:0000256" key="1">
    <source>
        <dbReference type="ARBA" id="ARBA00005921"/>
    </source>
</evidence>
<dbReference type="PANTHER" id="PTHR31580">
    <property type="entry name" value="FILAMENT-LIKE PLANT PROTEIN 4"/>
    <property type="match status" value="1"/>
</dbReference>
<gene>
    <name evidence="5" type="ORF">LSALG_LOCUS6011</name>
</gene>
<dbReference type="Proteomes" id="UP001177003">
    <property type="component" value="Chromosome 0"/>
</dbReference>
<evidence type="ECO:0000256" key="4">
    <source>
        <dbReference type="SAM" id="MobiDB-lite"/>
    </source>
</evidence>